<sequence>MDKNMADRLIELREKNHLSQSAVANRLGVTPALISAYEKTERNPSLERLIALADIYHTSTDYILGRTTTDSYATIIEVKDLTDAQIRILRELVEVMKHTDATRS</sequence>
<evidence type="ECO:0000313" key="3">
    <source>
        <dbReference type="EMBL" id="RGS38354.1"/>
    </source>
</evidence>
<protein>
    <submittedName>
        <fullName evidence="3">XRE family transcriptional regulator</fullName>
    </submittedName>
</protein>
<dbReference type="PANTHER" id="PTHR46558:SF11">
    <property type="entry name" value="HTH-TYPE TRANSCRIPTIONAL REGULATOR XRE"/>
    <property type="match status" value="1"/>
</dbReference>
<dbReference type="Gene3D" id="1.10.260.40">
    <property type="entry name" value="lambda repressor-like DNA-binding domains"/>
    <property type="match status" value="1"/>
</dbReference>
<dbReference type="SMART" id="SM00530">
    <property type="entry name" value="HTH_XRE"/>
    <property type="match status" value="1"/>
</dbReference>
<dbReference type="InterPro" id="IPR010982">
    <property type="entry name" value="Lambda_DNA-bd_dom_sf"/>
</dbReference>
<dbReference type="SUPFAM" id="SSF47413">
    <property type="entry name" value="lambda repressor-like DNA-binding domains"/>
    <property type="match status" value="1"/>
</dbReference>
<dbReference type="OMA" id="GMDSVCE"/>
<evidence type="ECO:0000256" key="1">
    <source>
        <dbReference type="ARBA" id="ARBA00023125"/>
    </source>
</evidence>
<dbReference type="Pfam" id="PF01381">
    <property type="entry name" value="HTH_3"/>
    <property type="match status" value="1"/>
</dbReference>
<comment type="caution">
    <text evidence="3">The sequence shown here is derived from an EMBL/GenBank/DDBJ whole genome shotgun (WGS) entry which is preliminary data.</text>
</comment>
<dbReference type="GO" id="GO:0003677">
    <property type="term" value="F:DNA binding"/>
    <property type="evidence" value="ECO:0007669"/>
    <property type="project" value="UniProtKB-KW"/>
</dbReference>
<name>A0A174AIM4_9FIRM</name>
<dbReference type="PANTHER" id="PTHR46558">
    <property type="entry name" value="TRACRIPTIONAL REGULATORY PROTEIN-RELATED-RELATED"/>
    <property type="match status" value="1"/>
</dbReference>
<reference evidence="3 4" key="1">
    <citation type="submission" date="2018-08" db="EMBL/GenBank/DDBJ databases">
        <title>A genome reference for cultivated species of the human gut microbiota.</title>
        <authorList>
            <person name="Zou Y."/>
            <person name="Xue W."/>
            <person name="Luo G."/>
        </authorList>
    </citation>
    <scope>NUCLEOTIDE SEQUENCE [LARGE SCALE GENOMIC DNA]</scope>
    <source>
        <strain evidence="3 4">AF22-12AC</strain>
    </source>
</reference>
<proteinExistence type="predicted"/>
<organism evidence="3 4">
    <name type="scientific">Roseburia hominis</name>
    <dbReference type="NCBI Taxonomy" id="301301"/>
    <lineage>
        <taxon>Bacteria</taxon>
        <taxon>Bacillati</taxon>
        <taxon>Bacillota</taxon>
        <taxon>Clostridia</taxon>
        <taxon>Lachnospirales</taxon>
        <taxon>Lachnospiraceae</taxon>
        <taxon>Roseburia</taxon>
    </lineage>
</organism>
<evidence type="ECO:0000313" key="4">
    <source>
        <dbReference type="Proteomes" id="UP000266172"/>
    </source>
</evidence>
<feature type="domain" description="HTH cro/C1-type" evidence="2">
    <location>
        <begin position="9"/>
        <end position="63"/>
    </location>
</feature>
<gene>
    <name evidence="3" type="ORF">DWX93_12550</name>
</gene>
<dbReference type="RefSeq" id="WP_014081210.1">
    <property type="nucleotide sequence ID" value="NZ_CAKMUY010000006.1"/>
</dbReference>
<dbReference type="Proteomes" id="UP000266172">
    <property type="component" value="Unassembled WGS sequence"/>
</dbReference>
<evidence type="ECO:0000259" key="2">
    <source>
        <dbReference type="PROSITE" id="PS50943"/>
    </source>
</evidence>
<dbReference type="EMBL" id="QRVL01000012">
    <property type="protein sequence ID" value="RGS38354.1"/>
    <property type="molecule type" value="Genomic_DNA"/>
</dbReference>
<dbReference type="PROSITE" id="PS50943">
    <property type="entry name" value="HTH_CROC1"/>
    <property type="match status" value="1"/>
</dbReference>
<keyword evidence="1" id="KW-0238">DNA-binding</keyword>
<dbReference type="CDD" id="cd00093">
    <property type="entry name" value="HTH_XRE"/>
    <property type="match status" value="1"/>
</dbReference>
<dbReference type="InterPro" id="IPR001387">
    <property type="entry name" value="Cro/C1-type_HTH"/>
</dbReference>
<dbReference type="GeneID" id="93724855"/>
<dbReference type="AlphaFoldDB" id="A0A174AIM4"/>
<accession>A0A174AIM4</accession>